<feature type="domain" description="Methyl-accepting transducer" evidence="8">
    <location>
        <begin position="306"/>
        <end position="542"/>
    </location>
</feature>
<dbReference type="Pfam" id="PF00672">
    <property type="entry name" value="HAMP"/>
    <property type="match status" value="1"/>
</dbReference>
<evidence type="ECO:0000259" key="9">
    <source>
        <dbReference type="PROSITE" id="PS50885"/>
    </source>
</evidence>
<comment type="caution">
    <text evidence="10">The sequence shown here is derived from an EMBL/GenBank/DDBJ whole genome shotgun (WGS) entry which is preliminary data.</text>
</comment>
<dbReference type="PROSITE" id="PS50111">
    <property type="entry name" value="CHEMOTAXIS_TRANSDUC_2"/>
    <property type="match status" value="1"/>
</dbReference>
<name>A0ABS4JAQ6_9BACL</name>
<evidence type="ECO:0000256" key="2">
    <source>
        <dbReference type="ARBA" id="ARBA00022475"/>
    </source>
</evidence>
<comment type="subcellular location">
    <subcellularLocation>
        <location evidence="1">Cell membrane</location>
    </subcellularLocation>
</comment>
<dbReference type="Gene3D" id="1.10.287.950">
    <property type="entry name" value="Methyl-accepting chemotaxis protein"/>
    <property type="match status" value="1"/>
</dbReference>
<reference evidence="10 11" key="1">
    <citation type="submission" date="2021-03" db="EMBL/GenBank/DDBJ databases">
        <title>Genomic Encyclopedia of Type Strains, Phase IV (KMG-IV): sequencing the most valuable type-strain genomes for metagenomic binning, comparative biology and taxonomic classification.</title>
        <authorList>
            <person name="Goeker M."/>
        </authorList>
    </citation>
    <scope>NUCLEOTIDE SEQUENCE [LARGE SCALE GENOMIC DNA]</scope>
    <source>
        <strain evidence="10 11">DSM 26048</strain>
    </source>
</reference>
<sequence length="592" mass="65458">MKVQNFSIKRLNFFKNNQSIVTKNMLLTSLYIILTGAILIAYSYYIQGQVMMDQLQSDSKKTMEAWVKNIPAEDAAEAKENKDPNSPIQKKLSKIFDDLSSSHPNIAQGYLFAPELIDTNKTSMIAFPTAVLEMLAQDNLKLGDLYEQPKIHADAVREMLKDKQLKFTKPYKDDYGIWITVLYPFQDPSGNVFAYMGMDIDASLVMEGKRKLLTYTVIALLITLVVILTLQYVTNRRTFAPIKDLMLALEKLSQGDFNVQLKTSSDELGQVNEKFNTTVTNIKRLVTTIKSVSIESAVQSKVLFSTVEENNGSSSTITKNIEEMSSRVALQSTSISESVTSLEEISTGVNSIASNTSELSETSLHMKDQSERGNQNVEKVMNQMNSINDSVKNSVAIIENLQKRSVEIGQIVQVIAEIAAQTNLLSLNASIEAARAGENGQGFAVVANEVKKLSEESKKSAEQISDLINYIQNETSLAVTAISEGEQNVEMGIAAVRETGTLFKGILSATETVTNQIQEVSAATQQMVAETEQITSSIKHLAVLAERNSVVSDEIRLSAQDQRSSYTKIIESAEQLNQISDKLENLVVELHV</sequence>
<keyword evidence="2" id="KW-1003">Cell membrane</keyword>
<evidence type="ECO:0000256" key="3">
    <source>
        <dbReference type="ARBA" id="ARBA00023136"/>
    </source>
</evidence>
<evidence type="ECO:0000256" key="5">
    <source>
        <dbReference type="ARBA" id="ARBA00029447"/>
    </source>
</evidence>
<feature type="transmembrane region" description="Helical" evidence="7">
    <location>
        <begin position="212"/>
        <end position="233"/>
    </location>
</feature>
<keyword evidence="11" id="KW-1185">Reference proteome</keyword>
<keyword evidence="7" id="KW-0812">Transmembrane</keyword>
<evidence type="ECO:0000313" key="11">
    <source>
        <dbReference type="Proteomes" id="UP001519287"/>
    </source>
</evidence>
<evidence type="ECO:0000256" key="1">
    <source>
        <dbReference type="ARBA" id="ARBA00004236"/>
    </source>
</evidence>
<dbReference type="RefSeq" id="WP_209978649.1">
    <property type="nucleotide sequence ID" value="NZ_JAGGLB010000047.1"/>
</dbReference>
<evidence type="ECO:0000313" key="10">
    <source>
        <dbReference type="EMBL" id="MBP1996331.1"/>
    </source>
</evidence>
<comment type="similarity">
    <text evidence="5">Belongs to the methyl-accepting chemotaxis (MCP) protein family.</text>
</comment>
<dbReference type="Gene3D" id="6.10.340.10">
    <property type="match status" value="1"/>
</dbReference>
<accession>A0ABS4JAQ6</accession>
<evidence type="ECO:0000256" key="4">
    <source>
        <dbReference type="ARBA" id="ARBA00023224"/>
    </source>
</evidence>
<evidence type="ECO:0000259" key="8">
    <source>
        <dbReference type="PROSITE" id="PS50111"/>
    </source>
</evidence>
<dbReference type="Pfam" id="PF00015">
    <property type="entry name" value="MCPsignal"/>
    <property type="match status" value="1"/>
</dbReference>
<dbReference type="CDD" id="cd11386">
    <property type="entry name" value="MCP_signal"/>
    <property type="match status" value="1"/>
</dbReference>
<dbReference type="SUPFAM" id="SSF58104">
    <property type="entry name" value="Methyl-accepting chemotaxis protein (MCP) signaling domain"/>
    <property type="match status" value="1"/>
</dbReference>
<dbReference type="InterPro" id="IPR003660">
    <property type="entry name" value="HAMP_dom"/>
</dbReference>
<evidence type="ECO:0000256" key="7">
    <source>
        <dbReference type="SAM" id="Phobius"/>
    </source>
</evidence>
<dbReference type="CDD" id="cd06225">
    <property type="entry name" value="HAMP"/>
    <property type="match status" value="1"/>
</dbReference>
<dbReference type="PANTHER" id="PTHR32089">
    <property type="entry name" value="METHYL-ACCEPTING CHEMOTAXIS PROTEIN MCPB"/>
    <property type="match status" value="1"/>
</dbReference>
<keyword evidence="3 7" id="KW-0472">Membrane</keyword>
<dbReference type="EMBL" id="JAGGLB010000047">
    <property type="protein sequence ID" value="MBP1996331.1"/>
    <property type="molecule type" value="Genomic_DNA"/>
</dbReference>
<dbReference type="SMART" id="SM00304">
    <property type="entry name" value="HAMP"/>
    <property type="match status" value="1"/>
</dbReference>
<evidence type="ECO:0000256" key="6">
    <source>
        <dbReference type="PROSITE-ProRule" id="PRU00284"/>
    </source>
</evidence>
<dbReference type="Proteomes" id="UP001519287">
    <property type="component" value="Unassembled WGS sequence"/>
</dbReference>
<dbReference type="PANTHER" id="PTHR32089:SF114">
    <property type="entry name" value="METHYL-ACCEPTING CHEMOTAXIS PROTEIN MCPB"/>
    <property type="match status" value="1"/>
</dbReference>
<dbReference type="SMART" id="SM00283">
    <property type="entry name" value="MA"/>
    <property type="match status" value="1"/>
</dbReference>
<gene>
    <name evidence="10" type="ORF">J2Z66_007977</name>
</gene>
<dbReference type="InterPro" id="IPR004089">
    <property type="entry name" value="MCPsignal_dom"/>
</dbReference>
<keyword evidence="7" id="KW-1133">Transmembrane helix</keyword>
<protein>
    <submittedName>
        <fullName evidence="10">Methyl-accepting chemotaxis protein</fullName>
    </submittedName>
</protein>
<feature type="transmembrane region" description="Helical" evidence="7">
    <location>
        <begin position="25"/>
        <end position="45"/>
    </location>
</feature>
<proteinExistence type="inferred from homology"/>
<keyword evidence="4 6" id="KW-0807">Transducer</keyword>
<feature type="domain" description="HAMP" evidence="9">
    <location>
        <begin position="236"/>
        <end position="287"/>
    </location>
</feature>
<organism evidence="10 11">
    <name type="scientific">Paenibacillus eucommiae</name>
    <dbReference type="NCBI Taxonomy" id="1355755"/>
    <lineage>
        <taxon>Bacteria</taxon>
        <taxon>Bacillati</taxon>
        <taxon>Bacillota</taxon>
        <taxon>Bacilli</taxon>
        <taxon>Bacillales</taxon>
        <taxon>Paenibacillaceae</taxon>
        <taxon>Paenibacillus</taxon>
    </lineage>
</organism>
<dbReference type="PROSITE" id="PS50885">
    <property type="entry name" value="HAMP"/>
    <property type="match status" value="1"/>
</dbReference>